<evidence type="ECO:0000256" key="1">
    <source>
        <dbReference type="SAM" id="MobiDB-lite"/>
    </source>
</evidence>
<dbReference type="InterPro" id="IPR054363">
    <property type="entry name" value="GH95_cat"/>
</dbReference>
<dbReference type="RefSeq" id="WP_146530305.1">
    <property type="nucleotide sequence ID" value="NZ_SJPV01000012.1"/>
</dbReference>
<feature type="signal peptide" evidence="2">
    <location>
        <begin position="1"/>
        <end position="21"/>
    </location>
</feature>
<dbReference type="Pfam" id="PF21307">
    <property type="entry name" value="Glyco_hydro_95_C"/>
    <property type="match status" value="1"/>
</dbReference>
<feature type="domain" description="Glycosyl hydrolase family 95 N-terminal" evidence="3">
    <location>
        <begin position="51"/>
        <end position="280"/>
    </location>
</feature>
<feature type="domain" description="Alpha fucosidase A-like C-terminal" evidence="4">
    <location>
        <begin position="714"/>
        <end position="775"/>
    </location>
</feature>
<dbReference type="EMBL" id="SJPV01000012">
    <property type="protein sequence ID" value="TWU32552.1"/>
    <property type="molecule type" value="Genomic_DNA"/>
</dbReference>
<gene>
    <name evidence="6" type="ORF">Poly41_55300</name>
</gene>
<dbReference type="Proteomes" id="UP000319143">
    <property type="component" value="Unassembled WGS sequence"/>
</dbReference>
<dbReference type="Pfam" id="PF22124">
    <property type="entry name" value="Glyco_hydro_95_cat"/>
    <property type="match status" value="1"/>
</dbReference>
<dbReference type="Pfam" id="PF14498">
    <property type="entry name" value="Glyco_hyd_65N_2"/>
    <property type="match status" value="1"/>
</dbReference>
<evidence type="ECO:0000259" key="3">
    <source>
        <dbReference type="Pfam" id="PF14498"/>
    </source>
</evidence>
<dbReference type="InterPro" id="IPR008928">
    <property type="entry name" value="6-hairpin_glycosidase_sf"/>
</dbReference>
<protein>
    <submittedName>
        <fullName evidence="6">Uncharacterized protein</fullName>
    </submittedName>
</protein>
<dbReference type="FunFam" id="1.50.10.10:FF:000028">
    <property type="entry name" value="Alpha-L-fucosidase 2"/>
    <property type="match status" value="1"/>
</dbReference>
<organism evidence="6 7">
    <name type="scientific">Novipirellula artificiosorum</name>
    <dbReference type="NCBI Taxonomy" id="2528016"/>
    <lineage>
        <taxon>Bacteria</taxon>
        <taxon>Pseudomonadati</taxon>
        <taxon>Planctomycetota</taxon>
        <taxon>Planctomycetia</taxon>
        <taxon>Pirellulales</taxon>
        <taxon>Pirellulaceae</taxon>
        <taxon>Novipirellula</taxon>
    </lineage>
</organism>
<keyword evidence="2" id="KW-0732">Signal</keyword>
<proteinExistence type="predicted"/>
<name>A0A5C6D6K4_9BACT</name>
<dbReference type="InterPro" id="IPR049053">
    <property type="entry name" value="AFCA-like_C"/>
</dbReference>
<sequence precursor="true">MMNLRPVILAAVLLAATNTQAKTPPPNEDNNPQADFTFTEDAPAPSEPLTLWYRKPATKWETEALPVGNGRLAAMVFGGIDHERIQFNEETVWEGAPGDTNNPEALAALPEVQRLLFEGKNGDANRIAKQKMMGSPYRIKSYQTLGDLFLDFPAADTVSGYRRDLDLTTAISRVQFTVDGVEHTREVFVSAPDQAIVIQLAADGPGQISFTAGLQRDDATTLVDSRDRLILRGQLTGVQYEAQLLPRVRGGSVTTKDGTLIIEKADEVTLLLVGATSYNNAKDLSGNATARCEKALWAAAEKSYSQLRTAHLADYQSLFHRVKLDLGSSDAVKKPTDERLQAVKKGSHDPQFETLYFQYGRYLLISSSRPGTLPANLQGKWCQHYVAPWNSDYHTNINLQMNYWPAQPCNLSECHLPYFDYMESLVPFGEATAKVHYGARGWVLHHLSDIYGFTTPADGVHGVWPVGAAWVVRDMMEHYWFSGDREFLAERAYPLMKGAARFVLDFLVEAPEGTPAAGKLVTNPSHSPENAFIMADGTESVFTYAATMDLQIVHDLFVNVLEANKVLAPKGDLDQEFCGEIQAALEQLQPMQISPKTGRLQEWVEDYGEKDPKHRHTSHLFGLHPGRQITRNATPELFEAARKSLLARGDFGTGWSMAWKVNFWARFQDGDHAHLLLTNLLKKGTLPNLFDTHPPFQIDGNFGGTAAVAEMLLQSHDGEVHLLPALPKAWPTGSVEGLRARGGFEVDIQWKDGQLTEATIRSLSGNRLRLRYGTETCEQELAKGDRFTWNGR</sequence>
<reference evidence="6 7" key="1">
    <citation type="submission" date="2019-02" db="EMBL/GenBank/DDBJ databases">
        <title>Deep-cultivation of Planctomycetes and their phenomic and genomic characterization uncovers novel biology.</title>
        <authorList>
            <person name="Wiegand S."/>
            <person name="Jogler M."/>
            <person name="Boedeker C."/>
            <person name="Pinto D."/>
            <person name="Vollmers J."/>
            <person name="Rivas-Marin E."/>
            <person name="Kohn T."/>
            <person name="Peeters S.H."/>
            <person name="Heuer A."/>
            <person name="Rast P."/>
            <person name="Oberbeckmann S."/>
            <person name="Bunk B."/>
            <person name="Jeske O."/>
            <person name="Meyerdierks A."/>
            <person name="Storesund J.E."/>
            <person name="Kallscheuer N."/>
            <person name="Luecker S."/>
            <person name="Lage O.M."/>
            <person name="Pohl T."/>
            <person name="Merkel B.J."/>
            <person name="Hornburger P."/>
            <person name="Mueller R.-W."/>
            <person name="Bruemmer F."/>
            <person name="Labrenz M."/>
            <person name="Spormann A.M."/>
            <person name="Op Den Camp H."/>
            <person name="Overmann J."/>
            <person name="Amann R."/>
            <person name="Jetten M.S.M."/>
            <person name="Mascher T."/>
            <person name="Medema M.H."/>
            <person name="Devos D.P."/>
            <person name="Kaster A.-K."/>
            <person name="Ovreas L."/>
            <person name="Rohde M."/>
            <person name="Galperin M.Y."/>
            <person name="Jogler C."/>
        </authorList>
    </citation>
    <scope>NUCLEOTIDE SEQUENCE [LARGE SCALE GENOMIC DNA]</scope>
    <source>
        <strain evidence="6 7">Poly41</strain>
    </source>
</reference>
<dbReference type="AlphaFoldDB" id="A0A5C6D6K4"/>
<dbReference type="PANTHER" id="PTHR31084:SF0">
    <property type="entry name" value="ALPHA-L-FUCOSIDASE 2"/>
    <property type="match status" value="1"/>
</dbReference>
<comment type="caution">
    <text evidence="6">The sequence shown here is derived from an EMBL/GenBank/DDBJ whole genome shotgun (WGS) entry which is preliminary data.</text>
</comment>
<feature type="chain" id="PRO_5022703924" evidence="2">
    <location>
        <begin position="22"/>
        <end position="792"/>
    </location>
</feature>
<dbReference type="SUPFAM" id="SSF48208">
    <property type="entry name" value="Six-hairpin glycosidases"/>
    <property type="match status" value="1"/>
</dbReference>
<dbReference type="InterPro" id="IPR012341">
    <property type="entry name" value="6hp_glycosidase-like_sf"/>
</dbReference>
<dbReference type="Gene3D" id="1.50.10.10">
    <property type="match status" value="1"/>
</dbReference>
<dbReference type="InterPro" id="IPR027414">
    <property type="entry name" value="GH95_N_dom"/>
</dbReference>
<dbReference type="PIRSF" id="PIRSF007663">
    <property type="entry name" value="UCP007663"/>
    <property type="match status" value="1"/>
</dbReference>
<evidence type="ECO:0000259" key="5">
    <source>
        <dbReference type="Pfam" id="PF22124"/>
    </source>
</evidence>
<dbReference type="OrthoDB" id="9802600at2"/>
<dbReference type="GO" id="GO:0005975">
    <property type="term" value="P:carbohydrate metabolic process"/>
    <property type="evidence" value="ECO:0007669"/>
    <property type="project" value="InterPro"/>
</dbReference>
<evidence type="ECO:0000313" key="6">
    <source>
        <dbReference type="EMBL" id="TWU32552.1"/>
    </source>
</evidence>
<feature type="domain" description="Glycosyl hydrolase family 95 catalytic" evidence="5">
    <location>
        <begin position="303"/>
        <end position="712"/>
    </location>
</feature>
<feature type="compositionally biased region" description="Polar residues" evidence="1">
    <location>
        <begin position="19"/>
        <end position="36"/>
    </location>
</feature>
<dbReference type="InterPro" id="IPR016518">
    <property type="entry name" value="Alpha-L-fucosidase"/>
</dbReference>
<keyword evidence="7" id="KW-1185">Reference proteome</keyword>
<evidence type="ECO:0000313" key="7">
    <source>
        <dbReference type="Proteomes" id="UP000319143"/>
    </source>
</evidence>
<evidence type="ECO:0000259" key="4">
    <source>
        <dbReference type="Pfam" id="PF21307"/>
    </source>
</evidence>
<accession>A0A5C6D6K4</accession>
<dbReference type="GO" id="GO:0004560">
    <property type="term" value="F:alpha-L-fucosidase activity"/>
    <property type="evidence" value="ECO:0007669"/>
    <property type="project" value="InterPro"/>
</dbReference>
<evidence type="ECO:0000256" key="2">
    <source>
        <dbReference type="SAM" id="SignalP"/>
    </source>
</evidence>
<dbReference type="PANTHER" id="PTHR31084">
    <property type="entry name" value="ALPHA-L-FUCOSIDASE 2"/>
    <property type="match status" value="1"/>
</dbReference>
<feature type="region of interest" description="Disordered" evidence="1">
    <location>
        <begin position="19"/>
        <end position="43"/>
    </location>
</feature>